<gene>
    <name evidence="1" type="ORF">BpHYR1_040079</name>
</gene>
<dbReference type="AlphaFoldDB" id="A0A3M7RD60"/>
<accession>A0A3M7RD60</accession>
<keyword evidence="2" id="KW-1185">Reference proteome</keyword>
<sequence length="186" mass="21235">MNLKERSSIKMLGISLKSCSRSIISYSSSSSSSTVLGPFSDRIIHWSRVSQIISMMSGGAVLRKFVHLFIATFSKSQTEIDSIGNSLITTIKGHILKSDLLHIWITSELNKNVLSDIFTIINIIYFIAVKRSFLKCVNKVSFVNNSFYLLFDREQKVNLKFNFFYFLLQIAHRFMISSNDPIDTMI</sequence>
<organism evidence="1 2">
    <name type="scientific">Brachionus plicatilis</name>
    <name type="common">Marine rotifer</name>
    <name type="synonym">Brachionus muelleri</name>
    <dbReference type="NCBI Taxonomy" id="10195"/>
    <lineage>
        <taxon>Eukaryota</taxon>
        <taxon>Metazoa</taxon>
        <taxon>Spiralia</taxon>
        <taxon>Gnathifera</taxon>
        <taxon>Rotifera</taxon>
        <taxon>Eurotatoria</taxon>
        <taxon>Monogononta</taxon>
        <taxon>Pseudotrocha</taxon>
        <taxon>Ploima</taxon>
        <taxon>Brachionidae</taxon>
        <taxon>Brachionus</taxon>
    </lineage>
</organism>
<comment type="caution">
    <text evidence="1">The sequence shown here is derived from an EMBL/GenBank/DDBJ whole genome shotgun (WGS) entry which is preliminary data.</text>
</comment>
<proteinExistence type="predicted"/>
<protein>
    <submittedName>
        <fullName evidence="1">Uncharacterized protein</fullName>
    </submittedName>
</protein>
<dbReference type="Proteomes" id="UP000276133">
    <property type="component" value="Unassembled WGS sequence"/>
</dbReference>
<name>A0A3M7RD60_BRAPC</name>
<evidence type="ECO:0000313" key="2">
    <source>
        <dbReference type="Proteomes" id="UP000276133"/>
    </source>
</evidence>
<reference evidence="1 2" key="1">
    <citation type="journal article" date="2018" name="Sci. Rep.">
        <title>Genomic signatures of local adaptation to the degree of environmental predictability in rotifers.</title>
        <authorList>
            <person name="Franch-Gras L."/>
            <person name="Hahn C."/>
            <person name="Garcia-Roger E.M."/>
            <person name="Carmona M.J."/>
            <person name="Serra M."/>
            <person name="Gomez A."/>
        </authorList>
    </citation>
    <scope>NUCLEOTIDE SEQUENCE [LARGE SCALE GENOMIC DNA]</scope>
    <source>
        <strain evidence="1">HYR1</strain>
    </source>
</reference>
<dbReference type="EMBL" id="REGN01003670">
    <property type="protein sequence ID" value="RNA21391.1"/>
    <property type="molecule type" value="Genomic_DNA"/>
</dbReference>
<evidence type="ECO:0000313" key="1">
    <source>
        <dbReference type="EMBL" id="RNA21391.1"/>
    </source>
</evidence>